<dbReference type="InterPro" id="IPR036291">
    <property type="entry name" value="NAD(P)-bd_dom_sf"/>
</dbReference>
<dbReference type="EMBL" id="JARMAB010000028">
    <property type="protein sequence ID" value="MED1204981.1"/>
    <property type="molecule type" value="Genomic_DNA"/>
</dbReference>
<dbReference type="Gene3D" id="3.40.50.720">
    <property type="entry name" value="NAD(P)-binding Rossmann-like Domain"/>
    <property type="match status" value="1"/>
</dbReference>
<protein>
    <submittedName>
        <fullName evidence="4">SDR family NAD(P)-dependent oxidoreductase</fullName>
    </submittedName>
</protein>
<evidence type="ECO:0000313" key="4">
    <source>
        <dbReference type="EMBL" id="MED1204981.1"/>
    </source>
</evidence>
<organism evidence="4 5">
    <name type="scientific">Heyndrickxia acidicola</name>
    <dbReference type="NCBI Taxonomy" id="209389"/>
    <lineage>
        <taxon>Bacteria</taxon>
        <taxon>Bacillati</taxon>
        <taxon>Bacillota</taxon>
        <taxon>Bacilli</taxon>
        <taxon>Bacillales</taxon>
        <taxon>Bacillaceae</taxon>
        <taxon>Heyndrickxia</taxon>
    </lineage>
</organism>
<dbReference type="CDD" id="cd05233">
    <property type="entry name" value="SDR_c"/>
    <property type="match status" value="1"/>
</dbReference>
<evidence type="ECO:0000256" key="3">
    <source>
        <dbReference type="RuleBase" id="RU000363"/>
    </source>
</evidence>
<comment type="similarity">
    <text evidence="1 3">Belongs to the short-chain dehydrogenases/reductases (SDR) family.</text>
</comment>
<comment type="caution">
    <text evidence="4">The sequence shown here is derived from an EMBL/GenBank/DDBJ whole genome shotgun (WGS) entry which is preliminary data.</text>
</comment>
<gene>
    <name evidence="4" type="ORF">P4T90_18195</name>
</gene>
<evidence type="ECO:0000313" key="5">
    <source>
        <dbReference type="Proteomes" id="UP001341444"/>
    </source>
</evidence>
<keyword evidence="2" id="KW-0560">Oxidoreductase</keyword>
<sequence>MKTAIVTGAGTGLGAELAKLYAKEGFFVYLIGRTKSSLDTVCEEIKTENTGSAAAVSLDIRDMTAIENFVKSIPQDHDVTLLINNAGAGRFGPFLESKEEDLTLLFETNTFGTIYMTKAILPIMQKNNKGTILNIISTAGLRGKKNESLYAASKFAVRGFTESLKKELEETDLRIIPAYMGGMDTPFWDTNDHISDKSRLRSPSEVAQLIYEQSQVTDEIVIESKK</sequence>
<dbReference type="PRINTS" id="PR00080">
    <property type="entry name" value="SDRFAMILY"/>
</dbReference>
<dbReference type="Proteomes" id="UP001341444">
    <property type="component" value="Unassembled WGS sequence"/>
</dbReference>
<dbReference type="PANTHER" id="PTHR44196">
    <property type="entry name" value="DEHYDROGENASE/REDUCTASE SDR FAMILY MEMBER 7B"/>
    <property type="match status" value="1"/>
</dbReference>
<keyword evidence="5" id="KW-1185">Reference proteome</keyword>
<dbReference type="RefSeq" id="WP_066266307.1">
    <property type="nucleotide sequence ID" value="NZ_JARMAB010000028.1"/>
</dbReference>
<name>A0ABU6MLY1_9BACI</name>
<proteinExistence type="inferred from homology"/>
<dbReference type="PANTHER" id="PTHR44196:SF1">
    <property type="entry name" value="DEHYDROGENASE_REDUCTASE SDR FAMILY MEMBER 7B"/>
    <property type="match status" value="1"/>
</dbReference>
<dbReference type="SUPFAM" id="SSF51735">
    <property type="entry name" value="NAD(P)-binding Rossmann-fold domains"/>
    <property type="match status" value="1"/>
</dbReference>
<evidence type="ECO:0000256" key="2">
    <source>
        <dbReference type="ARBA" id="ARBA00023002"/>
    </source>
</evidence>
<reference evidence="4 5" key="1">
    <citation type="submission" date="2023-03" db="EMBL/GenBank/DDBJ databases">
        <title>Bacillus Genome Sequencing.</title>
        <authorList>
            <person name="Dunlap C."/>
        </authorList>
    </citation>
    <scope>NUCLEOTIDE SEQUENCE [LARGE SCALE GENOMIC DNA]</scope>
    <source>
        <strain evidence="4 5">B-23453</strain>
    </source>
</reference>
<dbReference type="PRINTS" id="PR00081">
    <property type="entry name" value="GDHRDH"/>
</dbReference>
<evidence type="ECO:0000256" key="1">
    <source>
        <dbReference type="ARBA" id="ARBA00006484"/>
    </source>
</evidence>
<accession>A0ABU6MLY1</accession>
<dbReference type="Pfam" id="PF00106">
    <property type="entry name" value="adh_short"/>
    <property type="match status" value="1"/>
</dbReference>
<dbReference type="InterPro" id="IPR002347">
    <property type="entry name" value="SDR_fam"/>
</dbReference>